<evidence type="ECO:0000313" key="12">
    <source>
        <dbReference type="EMBL" id="RID94297.1"/>
    </source>
</evidence>
<dbReference type="PROSITE" id="PS51192">
    <property type="entry name" value="HELICASE_ATP_BIND_1"/>
    <property type="match status" value="1"/>
</dbReference>
<comment type="caution">
    <text evidence="12">The sequence shown here is derived from an EMBL/GenBank/DDBJ whole genome shotgun (WGS) entry which is preliminary data.</text>
</comment>
<dbReference type="Gene3D" id="3.40.50.300">
    <property type="entry name" value="P-loop containing nucleotide triphosphate hydrolases"/>
    <property type="match status" value="2"/>
</dbReference>
<dbReference type="CDD" id="cd00268">
    <property type="entry name" value="DEADc"/>
    <property type="match status" value="1"/>
</dbReference>
<accession>A0ABX9MB07</accession>
<dbReference type="RefSeq" id="WP_022513342.1">
    <property type="nucleotide sequence ID" value="NZ_QWKU01000001.1"/>
</dbReference>
<feature type="compositionally biased region" description="Basic and acidic residues" evidence="8">
    <location>
        <begin position="471"/>
        <end position="486"/>
    </location>
</feature>
<dbReference type="SMART" id="SM00490">
    <property type="entry name" value="HELICc"/>
    <property type="match status" value="1"/>
</dbReference>
<feature type="compositionally biased region" description="Basic residues" evidence="8">
    <location>
        <begin position="487"/>
        <end position="504"/>
    </location>
</feature>
<name>A0ABX9MB07_9FIRM</name>
<dbReference type="InterPro" id="IPR011545">
    <property type="entry name" value="DEAD/DEAH_box_helicase_dom"/>
</dbReference>
<evidence type="ECO:0000256" key="1">
    <source>
        <dbReference type="ARBA" id="ARBA00022741"/>
    </source>
</evidence>
<dbReference type="InterPro" id="IPR014014">
    <property type="entry name" value="RNA_helicase_DEAD_Q_motif"/>
</dbReference>
<evidence type="ECO:0000259" key="11">
    <source>
        <dbReference type="PROSITE" id="PS51195"/>
    </source>
</evidence>
<protein>
    <submittedName>
        <fullName evidence="12">DEAD/DEAH box helicase</fullName>
    </submittedName>
</protein>
<feature type="domain" description="Helicase C-terminal" evidence="10">
    <location>
        <begin position="229"/>
        <end position="390"/>
    </location>
</feature>
<evidence type="ECO:0000256" key="8">
    <source>
        <dbReference type="SAM" id="MobiDB-lite"/>
    </source>
</evidence>
<dbReference type="InterPro" id="IPR044742">
    <property type="entry name" value="DEAD/DEAH_RhlB"/>
</dbReference>
<dbReference type="PANTHER" id="PTHR47959">
    <property type="entry name" value="ATP-DEPENDENT RNA HELICASE RHLE-RELATED"/>
    <property type="match status" value="1"/>
</dbReference>
<dbReference type="PANTHER" id="PTHR47959:SF13">
    <property type="entry name" value="ATP-DEPENDENT RNA HELICASE RHLE"/>
    <property type="match status" value="1"/>
</dbReference>
<dbReference type="InterPro" id="IPR000629">
    <property type="entry name" value="RNA-helicase_DEAD-box_CS"/>
</dbReference>
<dbReference type="InterPro" id="IPR050079">
    <property type="entry name" value="DEAD_box_RNA_helicase"/>
</dbReference>
<sequence length="519" mass="58100">MEVSKANETIQCKEKVTTFVDLGVSKEIIKAVSDMGFEEPTPIQKMSIPVALQKQDIIGQAQTGTGKTAAFGIPILENIDISAPGPQAIVLSPTRELAIQSAEEINHLAQYLSIHALPIYGGQDINRQFRALNKKPNIIVATPGRLMDHMERGTIDLSHVQILVLDEADEMVNMGFIDDIRTILKTIPEERQTMLFSATMPATIRDLVNSFLREPQLVKVKSSTVTIDLVEQQYIELPDRQKFDALCRLLDMQAPELAIVFVRTKRRADEVTEALKKRGYSAEGIHGDLSQAKRDSVIRQFKENTIDILVATDVAARGLDISGVTHVYNFDLPQDPEIYVHRVGRTGRAGQTGQAITFIISREMGQFRAIERAIRRKITRRTVPTLSEVIAENQRSAITQLVETAGNSGLEEFRENAEELLNNIDSTTLVAAAIKLLTKQPDVTPVRISTEAPYGRRNGFKGGRGFRNSSRRGDRNFRRHKEEERHGGRRGTKSSSYGKKKQTKDRRPKESAFKPYFKG</sequence>
<reference evidence="12 13" key="1">
    <citation type="submission" date="2018-08" db="EMBL/GenBank/DDBJ databases">
        <title>Draft genome sequence of Dialister pneumosintes KCOM 1685.</title>
        <authorList>
            <person name="Kook J.-K."/>
            <person name="Park S.-N."/>
            <person name="Lim Y.K."/>
        </authorList>
    </citation>
    <scope>NUCLEOTIDE SEQUENCE [LARGE SCALE GENOMIC DNA]</scope>
    <source>
        <strain evidence="12 13">KCOM 1685</strain>
    </source>
</reference>
<dbReference type="GO" id="GO:0004386">
    <property type="term" value="F:helicase activity"/>
    <property type="evidence" value="ECO:0007669"/>
    <property type="project" value="UniProtKB-KW"/>
</dbReference>
<keyword evidence="1 7" id="KW-0547">Nucleotide-binding</keyword>
<dbReference type="Proteomes" id="UP000266262">
    <property type="component" value="Unassembled WGS sequence"/>
</dbReference>
<keyword evidence="3 7" id="KW-0347">Helicase</keyword>
<dbReference type="PROSITE" id="PS00039">
    <property type="entry name" value="DEAD_ATP_HELICASE"/>
    <property type="match status" value="1"/>
</dbReference>
<keyword evidence="4 7" id="KW-0067">ATP-binding</keyword>
<evidence type="ECO:0000256" key="6">
    <source>
        <dbReference type="PROSITE-ProRule" id="PRU00552"/>
    </source>
</evidence>
<proteinExistence type="inferred from homology"/>
<dbReference type="InterPro" id="IPR014001">
    <property type="entry name" value="Helicase_ATP-bd"/>
</dbReference>
<evidence type="ECO:0000259" key="10">
    <source>
        <dbReference type="PROSITE" id="PS51194"/>
    </source>
</evidence>
<evidence type="ECO:0000313" key="13">
    <source>
        <dbReference type="Proteomes" id="UP000266262"/>
    </source>
</evidence>
<feature type="short sequence motif" description="Q motif" evidence="6">
    <location>
        <begin position="17"/>
        <end position="45"/>
    </location>
</feature>
<dbReference type="Pfam" id="PF00271">
    <property type="entry name" value="Helicase_C"/>
    <property type="match status" value="1"/>
</dbReference>
<keyword evidence="13" id="KW-1185">Reference proteome</keyword>
<comment type="similarity">
    <text evidence="5 7">Belongs to the DEAD box helicase family.</text>
</comment>
<dbReference type="SUPFAM" id="SSF52540">
    <property type="entry name" value="P-loop containing nucleoside triphosphate hydrolases"/>
    <property type="match status" value="1"/>
</dbReference>
<dbReference type="PROSITE" id="PS51195">
    <property type="entry name" value="Q_MOTIF"/>
    <property type="match status" value="1"/>
</dbReference>
<evidence type="ECO:0000256" key="5">
    <source>
        <dbReference type="ARBA" id="ARBA00038437"/>
    </source>
</evidence>
<organism evidence="12 13">
    <name type="scientific">Dialister pneumosintes</name>
    <dbReference type="NCBI Taxonomy" id="39950"/>
    <lineage>
        <taxon>Bacteria</taxon>
        <taxon>Bacillati</taxon>
        <taxon>Bacillota</taxon>
        <taxon>Negativicutes</taxon>
        <taxon>Veillonellales</taxon>
        <taxon>Veillonellaceae</taxon>
        <taxon>Dialister</taxon>
    </lineage>
</organism>
<dbReference type="EMBL" id="QWKU01000001">
    <property type="protein sequence ID" value="RID94297.1"/>
    <property type="molecule type" value="Genomic_DNA"/>
</dbReference>
<evidence type="ECO:0000256" key="2">
    <source>
        <dbReference type="ARBA" id="ARBA00022801"/>
    </source>
</evidence>
<keyword evidence="2 7" id="KW-0378">Hydrolase</keyword>
<feature type="domain" description="Helicase ATP-binding" evidence="9">
    <location>
        <begin position="48"/>
        <end position="218"/>
    </location>
</feature>
<dbReference type="InterPro" id="IPR027417">
    <property type="entry name" value="P-loop_NTPase"/>
</dbReference>
<dbReference type="PROSITE" id="PS51194">
    <property type="entry name" value="HELICASE_CTER"/>
    <property type="match status" value="1"/>
</dbReference>
<gene>
    <name evidence="12" type="ORF">DX915_01815</name>
</gene>
<feature type="domain" description="DEAD-box RNA helicase Q" evidence="11">
    <location>
        <begin position="17"/>
        <end position="45"/>
    </location>
</feature>
<dbReference type="SMART" id="SM00487">
    <property type="entry name" value="DEXDc"/>
    <property type="match status" value="1"/>
</dbReference>
<evidence type="ECO:0000259" key="9">
    <source>
        <dbReference type="PROSITE" id="PS51192"/>
    </source>
</evidence>
<dbReference type="Pfam" id="PF00270">
    <property type="entry name" value="DEAD"/>
    <property type="match status" value="1"/>
</dbReference>
<evidence type="ECO:0000256" key="7">
    <source>
        <dbReference type="RuleBase" id="RU000492"/>
    </source>
</evidence>
<dbReference type="InterPro" id="IPR001650">
    <property type="entry name" value="Helicase_C-like"/>
</dbReference>
<feature type="region of interest" description="Disordered" evidence="8">
    <location>
        <begin position="448"/>
        <end position="519"/>
    </location>
</feature>
<evidence type="ECO:0000256" key="4">
    <source>
        <dbReference type="ARBA" id="ARBA00022840"/>
    </source>
</evidence>
<evidence type="ECO:0000256" key="3">
    <source>
        <dbReference type="ARBA" id="ARBA00022806"/>
    </source>
</evidence>
<dbReference type="CDD" id="cd18787">
    <property type="entry name" value="SF2_C_DEAD"/>
    <property type="match status" value="1"/>
</dbReference>